<dbReference type="EMBL" id="FPJE01000002">
    <property type="protein sequence ID" value="SFW19122.1"/>
    <property type="molecule type" value="Genomic_DNA"/>
</dbReference>
<sequence length="238" mass="27048">MKLIAAIHRRSVFWGLMVCILTSCSGNDDTVGETTIDDGISTVIRDLPGDTNGAMGEEVDGKTRQGFHTFLFRLSDQKQIWLRNEADSARWMKTLEWDLAFTGPYNSEVFVNKGSYEFNPGFGGPADSAIILVEKPYDEVDEAPSDETFESSTINKIGWASDQYEVGWFFYSLDTHIMIPIKNRTYVIRLPDGLYAKLELINAYQGNPPEVTNMNWPAPYFTFRYHVQEDGTKNLKTR</sequence>
<dbReference type="AlphaFoldDB" id="A0A1K1M7H7"/>
<dbReference type="PROSITE" id="PS51257">
    <property type="entry name" value="PROKAR_LIPOPROTEIN"/>
    <property type="match status" value="1"/>
</dbReference>
<reference evidence="1 2" key="1">
    <citation type="submission" date="2016-11" db="EMBL/GenBank/DDBJ databases">
        <authorList>
            <person name="Jaros S."/>
            <person name="Januszkiewicz K."/>
            <person name="Wedrychowicz H."/>
        </authorList>
    </citation>
    <scope>NUCLEOTIDE SEQUENCE [LARGE SCALE GENOMIC DNA]</scope>
    <source>
        <strain evidence="1 2">CGMCC 1.12145</strain>
    </source>
</reference>
<name>A0A1K1M7H7_9FLAO</name>
<evidence type="ECO:0000313" key="2">
    <source>
        <dbReference type="Proteomes" id="UP000182248"/>
    </source>
</evidence>
<dbReference type="InterPro" id="IPR025921">
    <property type="entry name" value="HmuY"/>
</dbReference>
<protein>
    <recommendedName>
        <fullName evidence="3">HmuY protein</fullName>
    </recommendedName>
</protein>
<dbReference type="STRING" id="1150368.SAMN02927921_00453"/>
<dbReference type="OrthoDB" id="5510929at2"/>
<organism evidence="1 2">
    <name type="scientific">Sinomicrobium oceani</name>
    <dbReference type="NCBI Taxonomy" id="1150368"/>
    <lineage>
        <taxon>Bacteria</taxon>
        <taxon>Pseudomonadati</taxon>
        <taxon>Bacteroidota</taxon>
        <taxon>Flavobacteriia</taxon>
        <taxon>Flavobacteriales</taxon>
        <taxon>Flavobacteriaceae</taxon>
        <taxon>Sinomicrobium</taxon>
    </lineage>
</organism>
<keyword evidence="2" id="KW-1185">Reference proteome</keyword>
<dbReference type="RefSeq" id="WP_072315748.1">
    <property type="nucleotide sequence ID" value="NZ_FPJE01000002.1"/>
</dbReference>
<evidence type="ECO:0000313" key="1">
    <source>
        <dbReference type="EMBL" id="SFW19122.1"/>
    </source>
</evidence>
<accession>A0A1K1M7H7</accession>
<evidence type="ECO:0008006" key="3">
    <source>
        <dbReference type="Google" id="ProtNLM"/>
    </source>
</evidence>
<proteinExistence type="predicted"/>
<gene>
    <name evidence="1" type="ORF">SAMN02927921_00453</name>
</gene>
<dbReference type="CDD" id="cd12105">
    <property type="entry name" value="HmuY"/>
    <property type="match status" value="1"/>
</dbReference>
<dbReference type="Proteomes" id="UP000182248">
    <property type="component" value="Unassembled WGS sequence"/>
</dbReference>